<evidence type="ECO:0000256" key="1">
    <source>
        <dbReference type="SAM" id="MobiDB-lite"/>
    </source>
</evidence>
<gene>
    <name evidence="2" type="ORF">SK128_001689</name>
</gene>
<evidence type="ECO:0000313" key="2">
    <source>
        <dbReference type="EMBL" id="KAK7075692.1"/>
    </source>
</evidence>
<feature type="compositionally biased region" description="Polar residues" evidence="1">
    <location>
        <begin position="38"/>
        <end position="49"/>
    </location>
</feature>
<feature type="region of interest" description="Disordered" evidence="1">
    <location>
        <begin position="1"/>
        <end position="106"/>
    </location>
</feature>
<accession>A0AAN8X368</accession>
<dbReference type="Proteomes" id="UP001381693">
    <property type="component" value="Unassembled WGS sequence"/>
</dbReference>
<protein>
    <submittedName>
        <fullName evidence="2">Uncharacterized protein</fullName>
    </submittedName>
</protein>
<dbReference type="AlphaFoldDB" id="A0AAN8X368"/>
<feature type="non-terminal residue" evidence="2">
    <location>
        <position position="1"/>
    </location>
</feature>
<organism evidence="2 3">
    <name type="scientific">Halocaridina rubra</name>
    <name type="common">Hawaiian red shrimp</name>
    <dbReference type="NCBI Taxonomy" id="373956"/>
    <lineage>
        <taxon>Eukaryota</taxon>
        <taxon>Metazoa</taxon>
        <taxon>Ecdysozoa</taxon>
        <taxon>Arthropoda</taxon>
        <taxon>Crustacea</taxon>
        <taxon>Multicrustacea</taxon>
        <taxon>Malacostraca</taxon>
        <taxon>Eumalacostraca</taxon>
        <taxon>Eucarida</taxon>
        <taxon>Decapoda</taxon>
        <taxon>Pleocyemata</taxon>
        <taxon>Caridea</taxon>
        <taxon>Atyoidea</taxon>
        <taxon>Atyidae</taxon>
        <taxon>Halocaridina</taxon>
    </lineage>
</organism>
<name>A0AAN8X368_HALRR</name>
<feature type="compositionally biased region" description="Polar residues" evidence="1">
    <location>
        <begin position="57"/>
        <end position="77"/>
    </location>
</feature>
<sequence length="157" mass="17364">PTFEHIEELETEELSAENSSDEEDIDIPIPLPLEIQDASISENGSQDINGSPELHHSTSSKSQVLLNETHDASSSPYQARDRLGGCLLMENNETSSSSLPHSNSKKDIPERMACEMLSVQSRICSSVERVERHLGGIETHLKAISSFLEKIARQKHS</sequence>
<feature type="compositionally biased region" description="Acidic residues" evidence="1">
    <location>
        <begin position="9"/>
        <end position="26"/>
    </location>
</feature>
<keyword evidence="3" id="KW-1185">Reference proteome</keyword>
<proteinExistence type="predicted"/>
<reference evidence="2 3" key="1">
    <citation type="submission" date="2023-11" db="EMBL/GenBank/DDBJ databases">
        <title>Halocaridina rubra genome assembly.</title>
        <authorList>
            <person name="Smith C."/>
        </authorList>
    </citation>
    <scope>NUCLEOTIDE SEQUENCE [LARGE SCALE GENOMIC DNA]</scope>
    <source>
        <strain evidence="2">EP-1</strain>
        <tissue evidence="2">Whole</tissue>
    </source>
</reference>
<comment type="caution">
    <text evidence="2">The sequence shown here is derived from an EMBL/GenBank/DDBJ whole genome shotgun (WGS) entry which is preliminary data.</text>
</comment>
<evidence type="ECO:0000313" key="3">
    <source>
        <dbReference type="Proteomes" id="UP001381693"/>
    </source>
</evidence>
<dbReference type="EMBL" id="JAXCGZ010010243">
    <property type="protein sequence ID" value="KAK7075692.1"/>
    <property type="molecule type" value="Genomic_DNA"/>
</dbReference>